<name>D6ZA61_SEGRD</name>
<dbReference type="AlphaFoldDB" id="D6ZA61"/>
<dbReference type="STRING" id="640132.Srot_2281"/>
<keyword evidence="3" id="KW-1185">Reference proteome</keyword>
<protein>
    <submittedName>
        <fullName evidence="2">Uncharacterized protein</fullName>
    </submittedName>
</protein>
<gene>
    <name evidence="2" type="ordered locus">Srot_2281</name>
</gene>
<dbReference type="Proteomes" id="UP000002247">
    <property type="component" value="Chromosome"/>
</dbReference>
<reference evidence="2 3" key="1">
    <citation type="journal article" date="2010" name="Stand. Genomic Sci.">
        <title>Complete genome sequence of Segniliparus rotundus type strain (CDC 1076).</title>
        <authorList>
            <person name="Sikorski J."/>
            <person name="Lapidus A."/>
            <person name="Copeland A."/>
            <person name="Misra M."/>
            <person name="Glavina Del Rio T."/>
            <person name="Nolan M."/>
            <person name="Lucas S."/>
            <person name="Chen F."/>
            <person name="Tice H."/>
            <person name="Cheng J.F."/>
            <person name="Jando M."/>
            <person name="Schneider S."/>
            <person name="Bruce D."/>
            <person name="Goodwin L."/>
            <person name="Pitluck S."/>
            <person name="Liolios K."/>
            <person name="Mikhailova N."/>
            <person name="Pati A."/>
            <person name="Ivanova N."/>
            <person name="Mavromatis K."/>
            <person name="Chen A."/>
            <person name="Palaniappan K."/>
            <person name="Chertkov O."/>
            <person name="Land M."/>
            <person name="Hauser L."/>
            <person name="Chang Y.J."/>
            <person name="Jeffries C.D."/>
            <person name="Brettin T."/>
            <person name="Detter J.C."/>
            <person name="Han C."/>
            <person name="Rohde M."/>
            <person name="Goker M."/>
            <person name="Bristow J."/>
            <person name="Eisen J.A."/>
            <person name="Markowitz V."/>
            <person name="Hugenholtz P."/>
            <person name="Kyrpides N.C."/>
            <person name="Klenk H.P."/>
        </authorList>
    </citation>
    <scope>NUCLEOTIDE SEQUENCE [LARGE SCALE GENOMIC DNA]</scope>
    <source>
        <strain evidence="3">ATCC BAA-972 / CDC 1076 / CIP 108378 / DSM 44985 / JCM 13578</strain>
    </source>
</reference>
<evidence type="ECO:0000313" key="2">
    <source>
        <dbReference type="EMBL" id="ADG98731.1"/>
    </source>
</evidence>
<dbReference type="OrthoDB" id="4764369at2"/>
<evidence type="ECO:0000256" key="1">
    <source>
        <dbReference type="SAM" id="MobiDB-lite"/>
    </source>
</evidence>
<organism evidence="2 3">
    <name type="scientific">Segniliparus rotundus (strain ATCC BAA-972 / CDC 1076 / CIP 108378 / DSM 44985 / JCM 13578)</name>
    <dbReference type="NCBI Taxonomy" id="640132"/>
    <lineage>
        <taxon>Bacteria</taxon>
        <taxon>Bacillati</taxon>
        <taxon>Actinomycetota</taxon>
        <taxon>Actinomycetes</taxon>
        <taxon>Mycobacteriales</taxon>
        <taxon>Segniliparaceae</taxon>
        <taxon>Segniliparus</taxon>
    </lineage>
</organism>
<feature type="compositionally biased region" description="Basic and acidic residues" evidence="1">
    <location>
        <begin position="70"/>
        <end position="79"/>
    </location>
</feature>
<dbReference type="eggNOG" id="ENOG5030MBQ">
    <property type="taxonomic scope" value="Bacteria"/>
</dbReference>
<proteinExistence type="predicted"/>
<feature type="region of interest" description="Disordered" evidence="1">
    <location>
        <begin position="50"/>
        <end position="87"/>
    </location>
</feature>
<dbReference type="EMBL" id="CP001958">
    <property type="protein sequence ID" value="ADG98731.1"/>
    <property type="molecule type" value="Genomic_DNA"/>
</dbReference>
<evidence type="ECO:0000313" key="3">
    <source>
        <dbReference type="Proteomes" id="UP000002247"/>
    </source>
</evidence>
<dbReference type="KEGG" id="srt:Srot_2281"/>
<sequence length="95" mass="9822">MIRVLRGLGVIAAVTAGLGVASQIAAQADPEEGDVAIQCDVWAQPMGGFGRGGIPQHAGTVTGHGPNEGAAREDAERQKWGPYGNMPHLQNCHPV</sequence>
<dbReference type="HOGENOM" id="CLU_2260598_0_0_11"/>
<accession>D6ZA61</accession>
<dbReference type="RefSeq" id="WP_013139181.1">
    <property type="nucleotide sequence ID" value="NC_014168.1"/>
</dbReference>